<dbReference type="Proteomes" id="UP000680865">
    <property type="component" value="Unassembled WGS sequence"/>
</dbReference>
<dbReference type="GO" id="GO:0000976">
    <property type="term" value="F:transcription cis-regulatory region binding"/>
    <property type="evidence" value="ECO:0007669"/>
    <property type="project" value="TreeGrafter"/>
</dbReference>
<evidence type="ECO:0000256" key="3">
    <source>
        <dbReference type="ARBA" id="ARBA00023163"/>
    </source>
</evidence>
<dbReference type="EMBL" id="BOQP01000050">
    <property type="protein sequence ID" value="GIM82140.1"/>
    <property type="molecule type" value="Genomic_DNA"/>
</dbReference>
<keyword evidence="3" id="KW-0804">Transcription</keyword>
<evidence type="ECO:0000313" key="7">
    <source>
        <dbReference type="Proteomes" id="UP000680865"/>
    </source>
</evidence>
<dbReference type="AlphaFoldDB" id="A0A919T2Q8"/>
<keyword evidence="1" id="KW-0805">Transcription regulation</keyword>
<dbReference type="InterPro" id="IPR001647">
    <property type="entry name" value="HTH_TetR"/>
</dbReference>
<dbReference type="InterPro" id="IPR009057">
    <property type="entry name" value="Homeodomain-like_sf"/>
</dbReference>
<dbReference type="Gene3D" id="1.10.357.10">
    <property type="entry name" value="Tetracycline Repressor, domain 2"/>
    <property type="match status" value="1"/>
</dbReference>
<evidence type="ECO:0000256" key="4">
    <source>
        <dbReference type="SAM" id="MobiDB-lite"/>
    </source>
</evidence>
<keyword evidence="2" id="KW-0238">DNA-binding</keyword>
<evidence type="ECO:0000256" key="1">
    <source>
        <dbReference type="ARBA" id="ARBA00023015"/>
    </source>
</evidence>
<dbReference type="Pfam" id="PF00440">
    <property type="entry name" value="TetR_N"/>
    <property type="match status" value="1"/>
</dbReference>
<evidence type="ECO:0000256" key="2">
    <source>
        <dbReference type="ARBA" id="ARBA00023125"/>
    </source>
</evidence>
<proteinExistence type="predicted"/>
<dbReference type="PANTHER" id="PTHR30055:SF234">
    <property type="entry name" value="HTH-TYPE TRANSCRIPTIONAL REGULATOR BETI"/>
    <property type="match status" value="1"/>
</dbReference>
<dbReference type="PANTHER" id="PTHR30055">
    <property type="entry name" value="HTH-TYPE TRANSCRIPTIONAL REGULATOR RUTR"/>
    <property type="match status" value="1"/>
</dbReference>
<dbReference type="RefSeq" id="WP_213002396.1">
    <property type="nucleotide sequence ID" value="NZ_BAAATW010000018.1"/>
</dbReference>
<dbReference type="GO" id="GO:0003700">
    <property type="term" value="F:DNA-binding transcription factor activity"/>
    <property type="evidence" value="ECO:0007669"/>
    <property type="project" value="TreeGrafter"/>
</dbReference>
<reference evidence="6" key="1">
    <citation type="submission" date="2021-03" db="EMBL/GenBank/DDBJ databases">
        <title>Whole genome shotgun sequence of Actinoplanes consettensis NBRC 14913.</title>
        <authorList>
            <person name="Komaki H."/>
            <person name="Tamura T."/>
        </authorList>
    </citation>
    <scope>NUCLEOTIDE SEQUENCE</scope>
    <source>
        <strain evidence="6">NBRC 14913</strain>
    </source>
</reference>
<feature type="domain" description="HTH tetR-type" evidence="5">
    <location>
        <begin position="33"/>
        <end position="80"/>
    </location>
</feature>
<evidence type="ECO:0000259" key="5">
    <source>
        <dbReference type="Pfam" id="PF00440"/>
    </source>
</evidence>
<dbReference type="SUPFAM" id="SSF46689">
    <property type="entry name" value="Homeodomain-like"/>
    <property type="match status" value="1"/>
</dbReference>
<dbReference type="InterPro" id="IPR050109">
    <property type="entry name" value="HTH-type_TetR-like_transc_reg"/>
</dbReference>
<organism evidence="6 7">
    <name type="scientific">Winogradskya consettensis</name>
    <dbReference type="NCBI Taxonomy" id="113560"/>
    <lineage>
        <taxon>Bacteria</taxon>
        <taxon>Bacillati</taxon>
        <taxon>Actinomycetota</taxon>
        <taxon>Actinomycetes</taxon>
        <taxon>Micromonosporales</taxon>
        <taxon>Micromonosporaceae</taxon>
        <taxon>Winogradskya</taxon>
    </lineage>
</organism>
<name>A0A919T2Q8_9ACTN</name>
<evidence type="ECO:0000313" key="6">
    <source>
        <dbReference type="EMBL" id="GIM82140.1"/>
    </source>
</evidence>
<feature type="region of interest" description="Disordered" evidence="4">
    <location>
        <begin position="1"/>
        <end position="27"/>
    </location>
</feature>
<sequence length="236" mass="25419">MSPTPPERATRTGTSRTGGERKNIRGEATRQRILTAAERLFAENGISVVPLRDIGVAAGQRNHAAVQYHFGERDEVVKAIMEFRGAQSEASRVDLVAGLMLGVTPPTVVDVVAAFVRPLAIHIEPDNYYLAFLSLYITEEGGYEGLGNVHTGASVITLRTVVSRLIPDIPAAVLEERWWVTLTSAVHALARYHAAQRKRASLPAPINVLIDDLVAVLSAGLTAPLVQGDPRTDGTV</sequence>
<comment type="caution">
    <text evidence="6">The sequence shown here is derived from an EMBL/GenBank/DDBJ whole genome shotgun (WGS) entry which is preliminary data.</text>
</comment>
<accession>A0A919T2Q8</accession>
<keyword evidence="7" id="KW-1185">Reference proteome</keyword>
<protein>
    <submittedName>
        <fullName evidence="6">TetR family transcriptional regulator</fullName>
    </submittedName>
</protein>
<feature type="compositionally biased region" description="Basic and acidic residues" evidence="4">
    <location>
        <begin position="18"/>
        <end position="27"/>
    </location>
</feature>
<gene>
    <name evidence="6" type="ORF">Aco04nite_80090</name>
</gene>